<organism evidence="1 2">
    <name type="scientific">Paenibacillus medicaginis</name>
    <dbReference type="NCBI Taxonomy" id="1470560"/>
    <lineage>
        <taxon>Bacteria</taxon>
        <taxon>Bacillati</taxon>
        <taxon>Bacillota</taxon>
        <taxon>Bacilli</taxon>
        <taxon>Bacillales</taxon>
        <taxon>Paenibacillaceae</taxon>
        <taxon>Paenibacillus</taxon>
    </lineage>
</organism>
<evidence type="ECO:0008006" key="3">
    <source>
        <dbReference type="Google" id="ProtNLM"/>
    </source>
</evidence>
<sequence>CSVFKDQTLAFHHHRISAATFIIYHLSFSLARTFFEKVFLINNSHFEERKLIYHRMSAEVNGKLHLL</sequence>
<dbReference type="Proteomes" id="UP001580430">
    <property type="component" value="Unassembled WGS sequence"/>
</dbReference>
<keyword evidence="2" id="KW-1185">Reference proteome</keyword>
<accession>A0ABV5C829</accession>
<name>A0ABV5C829_9BACL</name>
<comment type="caution">
    <text evidence="1">The sequence shown here is derived from an EMBL/GenBank/DDBJ whole genome shotgun (WGS) entry which is preliminary data.</text>
</comment>
<protein>
    <recommendedName>
        <fullName evidence="3">IS701 family transposase</fullName>
    </recommendedName>
</protein>
<proteinExistence type="predicted"/>
<dbReference type="EMBL" id="JBHIRY010000036">
    <property type="protein sequence ID" value="MFB5763423.1"/>
    <property type="molecule type" value="Genomic_DNA"/>
</dbReference>
<dbReference type="RefSeq" id="WP_375522470.1">
    <property type="nucleotide sequence ID" value="NZ_JBHIRY010000036.1"/>
</dbReference>
<gene>
    <name evidence="1" type="ORF">ACE5LO_23895</name>
</gene>
<evidence type="ECO:0000313" key="2">
    <source>
        <dbReference type="Proteomes" id="UP001580430"/>
    </source>
</evidence>
<feature type="non-terminal residue" evidence="1">
    <location>
        <position position="1"/>
    </location>
</feature>
<reference evidence="1 2" key="1">
    <citation type="submission" date="2024-09" db="EMBL/GenBank/DDBJ databases">
        <title>Paenibacillus zeirhizospherea sp. nov., isolated from surface of the maize (Zea mays) roots in a horticulture field, Hungary.</title>
        <authorList>
            <person name="Marton D."/>
            <person name="Farkas M."/>
            <person name="Bedics A."/>
            <person name="Toth E."/>
            <person name="Tancsics A."/>
            <person name="Boka K."/>
            <person name="Marati G."/>
            <person name="Kriszt B."/>
            <person name="Cserhati M."/>
        </authorList>
    </citation>
    <scope>NUCLEOTIDE SEQUENCE [LARGE SCALE GENOMIC DNA]</scope>
    <source>
        <strain evidence="1 2">JCM 18446</strain>
    </source>
</reference>
<evidence type="ECO:0000313" key="1">
    <source>
        <dbReference type="EMBL" id="MFB5763423.1"/>
    </source>
</evidence>